<reference evidence="1 2" key="1">
    <citation type="journal article" date="2015" name="Genome Announc.">
        <title>Closed Genome Sequence of Octadecabacter temperatus SB1, the First Mesophilic Species of the Genus Octadecabacter.</title>
        <authorList>
            <person name="Voget S."/>
            <person name="Billerbeck S."/>
            <person name="Simon M."/>
            <person name="Daniel R."/>
        </authorList>
    </citation>
    <scope>NUCLEOTIDE SEQUENCE [LARGE SCALE GENOMIC DNA]</scope>
    <source>
        <strain evidence="1 2">SB1</strain>
    </source>
</reference>
<dbReference type="Proteomes" id="UP000067444">
    <property type="component" value="Chromosome"/>
</dbReference>
<dbReference type="InterPro" id="IPR036909">
    <property type="entry name" value="Cyt_c-like_dom_sf"/>
</dbReference>
<dbReference type="PROSITE" id="PS51007">
    <property type="entry name" value="CYTC"/>
    <property type="match status" value="1"/>
</dbReference>
<name>A0A0K0Y8Q7_9RHOB</name>
<evidence type="ECO:0000313" key="2">
    <source>
        <dbReference type="Proteomes" id="UP000067444"/>
    </source>
</evidence>
<dbReference type="PRINTS" id="PR00604">
    <property type="entry name" value="CYTCHRMECIAB"/>
</dbReference>
<dbReference type="GO" id="GO:0009055">
    <property type="term" value="F:electron transfer activity"/>
    <property type="evidence" value="ECO:0007669"/>
    <property type="project" value="InterPro"/>
</dbReference>
<proteinExistence type="predicted"/>
<dbReference type="SUPFAM" id="SSF46626">
    <property type="entry name" value="Cytochrome c"/>
    <property type="match status" value="1"/>
</dbReference>
<dbReference type="AlphaFoldDB" id="A0A0K0Y8Q7"/>
<dbReference type="STRING" id="1458307.OSB_28310"/>
<dbReference type="PANTHER" id="PTHR11961">
    <property type="entry name" value="CYTOCHROME C"/>
    <property type="match status" value="1"/>
</dbReference>
<dbReference type="InterPro" id="IPR002327">
    <property type="entry name" value="Cyt_c_1A/1B"/>
</dbReference>
<dbReference type="EMBL" id="CP012160">
    <property type="protein sequence ID" value="AKS47354.1"/>
    <property type="molecule type" value="Genomic_DNA"/>
</dbReference>
<keyword evidence="2" id="KW-1185">Reference proteome</keyword>
<accession>A0A0K0Y8Q7</accession>
<protein>
    <submittedName>
        <fullName evidence="1">Cytochrome c-552</fullName>
    </submittedName>
</protein>
<dbReference type="InterPro" id="IPR009056">
    <property type="entry name" value="Cyt_c-like_dom"/>
</dbReference>
<dbReference type="GO" id="GO:0020037">
    <property type="term" value="F:heme binding"/>
    <property type="evidence" value="ECO:0007669"/>
    <property type="project" value="InterPro"/>
</dbReference>
<sequence length="177" mass="18888">MERDMFDTMTMTKVLGAVCGTFLVFLLGKWAAEEVYHAGGHGGEEHAAGYVIEVASAGGTDEPVDEGPAFEEIYAMADAAAGESQWRNCSSCHKLEAGENSTGPSLYGVVGRNVGTEDGFGYSGSLVAVADVWTPENLNAFLENPRGYAPGTDMTYNGMRKIQDRANLIAYLDSIDN</sequence>
<dbReference type="Pfam" id="PF00034">
    <property type="entry name" value="Cytochrom_C"/>
    <property type="match status" value="1"/>
</dbReference>
<organism evidence="1 2">
    <name type="scientific">Octadecabacter temperatus</name>
    <dbReference type="NCBI Taxonomy" id="1458307"/>
    <lineage>
        <taxon>Bacteria</taxon>
        <taxon>Pseudomonadati</taxon>
        <taxon>Pseudomonadota</taxon>
        <taxon>Alphaproteobacteria</taxon>
        <taxon>Rhodobacterales</taxon>
        <taxon>Roseobacteraceae</taxon>
        <taxon>Octadecabacter</taxon>
    </lineage>
</organism>
<evidence type="ECO:0000313" key="1">
    <source>
        <dbReference type="EMBL" id="AKS47354.1"/>
    </source>
</evidence>
<dbReference type="KEGG" id="otm:OSB_28310"/>
<gene>
    <name evidence="1" type="primary">cycM</name>
    <name evidence="1" type="ORF">OSB_28310</name>
</gene>
<dbReference type="PATRIC" id="fig|1458307.3.peg.2864"/>
<dbReference type="Gene3D" id="1.10.760.10">
    <property type="entry name" value="Cytochrome c-like domain"/>
    <property type="match status" value="1"/>
</dbReference>